<proteinExistence type="predicted"/>
<gene>
    <name evidence="1" type="ORF">KC729_17745</name>
</gene>
<sequence>TMAILFDRSGDDVYRFGWEGIGDAINTSQAFFIEGGGDDTYVLDAGKNGLGSTNFNAATWPPPIEANYQYCATKIGLFFDLGGTDHYLERNPDGTETPSPQLHDDLQLLRPADPSVGNDRHYGIFRDGDFDVNAISWFQAGIR</sequence>
<dbReference type="EMBL" id="JAGQHR010000735">
    <property type="protein sequence ID" value="MCA9729535.1"/>
    <property type="molecule type" value="Genomic_DNA"/>
</dbReference>
<feature type="non-terminal residue" evidence="1">
    <location>
        <position position="1"/>
    </location>
</feature>
<organism evidence="1 2">
    <name type="scientific">Eiseniibacteriota bacterium</name>
    <dbReference type="NCBI Taxonomy" id="2212470"/>
    <lineage>
        <taxon>Bacteria</taxon>
        <taxon>Candidatus Eiseniibacteriota</taxon>
    </lineage>
</organism>
<evidence type="ECO:0000313" key="1">
    <source>
        <dbReference type="EMBL" id="MCA9729535.1"/>
    </source>
</evidence>
<name>A0A956RR11_UNCEI</name>
<evidence type="ECO:0000313" key="2">
    <source>
        <dbReference type="Proteomes" id="UP000697710"/>
    </source>
</evidence>
<dbReference type="AlphaFoldDB" id="A0A956RR11"/>
<reference evidence="1" key="2">
    <citation type="journal article" date="2021" name="Microbiome">
        <title>Successional dynamics and alternative stable states in a saline activated sludge microbial community over 9 years.</title>
        <authorList>
            <person name="Wang Y."/>
            <person name="Ye J."/>
            <person name="Ju F."/>
            <person name="Liu L."/>
            <person name="Boyd J.A."/>
            <person name="Deng Y."/>
            <person name="Parks D.H."/>
            <person name="Jiang X."/>
            <person name="Yin X."/>
            <person name="Woodcroft B.J."/>
            <person name="Tyson G.W."/>
            <person name="Hugenholtz P."/>
            <person name="Polz M.F."/>
            <person name="Zhang T."/>
        </authorList>
    </citation>
    <scope>NUCLEOTIDE SEQUENCE</scope>
    <source>
        <strain evidence="1">HKST-UBA01</strain>
    </source>
</reference>
<protein>
    <submittedName>
        <fullName evidence="1">Uncharacterized protein</fullName>
    </submittedName>
</protein>
<dbReference type="Proteomes" id="UP000697710">
    <property type="component" value="Unassembled WGS sequence"/>
</dbReference>
<accession>A0A956RR11</accession>
<comment type="caution">
    <text evidence="1">The sequence shown here is derived from an EMBL/GenBank/DDBJ whole genome shotgun (WGS) entry which is preliminary data.</text>
</comment>
<reference evidence="1" key="1">
    <citation type="submission" date="2020-04" db="EMBL/GenBank/DDBJ databases">
        <authorList>
            <person name="Zhang T."/>
        </authorList>
    </citation>
    <scope>NUCLEOTIDE SEQUENCE</scope>
    <source>
        <strain evidence="1">HKST-UBA01</strain>
    </source>
</reference>